<dbReference type="EMBL" id="CP013234">
    <property type="protein sequence ID" value="AMP06797.1"/>
    <property type="molecule type" value="Genomic_DNA"/>
</dbReference>
<evidence type="ECO:0000256" key="3">
    <source>
        <dbReference type="ARBA" id="ARBA00022729"/>
    </source>
</evidence>
<dbReference type="InterPro" id="IPR005950">
    <property type="entry name" value="ModA"/>
</dbReference>
<reference evidence="4 5" key="1">
    <citation type="submission" date="2015-11" db="EMBL/GenBank/DDBJ databases">
        <title>Exploring the genomic traits of fungus-feeding bacterial genus Collimonas.</title>
        <authorList>
            <person name="Song C."/>
            <person name="Schmidt R."/>
            <person name="de Jager V."/>
            <person name="Krzyzanowska D."/>
            <person name="Jongedijk E."/>
            <person name="Cankar K."/>
            <person name="Beekwilder J."/>
            <person name="van Veen A."/>
            <person name="de Boer W."/>
            <person name="van Veen J.A."/>
            <person name="Garbeva P."/>
        </authorList>
    </citation>
    <scope>NUCLEOTIDE SEQUENCE [LARGE SCALE GENOMIC DNA]</scope>
    <source>
        <strain evidence="4 5">Ter91</strain>
    </source>
</reference>
<dbReference type="Gene3D" id="3.40.190.10">
    <property type="entry name" value="Periplasmic binding protein-like II"/>
    <property type="match status" value="2"/>
</dbReference>
<name>A0A127Q9S0_9BURK</name>
<dbReference type="InterPro" id="IPR050682">
    <property type="entry name" value="ModA/WtpA"/>
</dbReference>
<sequence length="259" mass="27755">MLSLALLATALNPACAKEPLKVFAAGSLTGPFTVLARQFEADSGEPVQMVFGPAGLLLERIEQGEPADVFASANMAHPQQLAREGKAIPPLVFIHNSMCVLARPELSLTKENLLAKLLDPAIKIGTSTPKADPGGDYAWVLFANAGKVQPGARELLEGKAQQLVGGKNNPSVPAGQDAVKYFLEHKQVDTFIGYCSSRETTPDTRFTKVTLPRELAVAADFGLTVLHPRSGSHDTAYRFALFLLTPAAQQILVDYGFSR</sequence>
<evidence type="ECO:0000256" key="2">
    <source>
        <dbReference type="ARBA" id="ARBA00022723"/>
    </source>
</evidence>
<dbReference type="STRING" id="279113.CPter91_4490"/>
<keyword evidence="3" id="KW-0732">Signal</keyword>
<dbReference type="RefSeq" id="WP_061943537.1">
    <property type="nucleotide sequence ID" value="NZ_CP013234.1"/>
</dbReference>
<evidence type="ECO:0000313" key="4">
    <source>
        <dbReference type="EMBL" id="AMP06797.1"/>
    </source>
</evidence>
<dbReference type="Proteomes" id="UP000074561">
    <property type="component" value="Chromosome"/>
</dbReference>
<evidence type="ECO:0000313" key="5">
    <source>
        <dbReference type="Proteomes" id="UP000074561"/>
    </source>
</evidence>
<accession>A0A127Q9S0</accession>
<protein>
    <submittedName>
        <fullName evidence="4">Molybdate ABC transporter, periplasmic molybdate-binding protein</fullName>
    </submittedName>
</protein>
<dbReference type="SUPFAM" id="SSF53850">
    <property type="entry name" value="Periplasmic binding protein-like II"/>
    <property type="match status" value="1"/>
</dbReference>
<gene>
    <name evidence="4" type="primary">modA</name>
    <name evidence="4" type="ORF">CPter91_4490</name>
</gene>
<dbReference type="KEGG" id="cpra:CPter91_4490"/>
<dbReference type="PANTHER" id="PTHR30632">
    <property type="entry name" value="MOLYBDATE-BINDING PERIPLASMIC PROTEIN"/>
    <property type="match status" value="1"/>
</dbReference>
<dbReference type="GO" id="GO:0030973">
    <property type="term" value="F:molybdate ion binding"/>
    <property type="evidence" value="ECO:0007669"/>
    <property type="project" value="TreeGrafter"/>
</dbReference>
<dbReference type="PANTHER" id="PTHR30632:SF0">
    <property type="entry name" value="SULFATE-BINDING PROTEIN"/>
    <property type="match status" value="1"/>
</dbReference>
<proteinExistence type="inferred from homology"/>
<organism evidence="4 5">
    <name type="scientific">Collimonas pratensis</name>
    <dbReference type="NCBI Taxonomy" id="279113"/>
    <lineage>
        <taxon>Bacteria</taxon>
        <taxon>Pseudomonadati</taxon>
        <taxon>Pseudomonadota</taxon>
        <taxon>Betaproteobacteria</taxon>
        <taxon>Burkholderiales</taxon>
        <taxon>Oxalobacteraceae</taxon>
        <taxon>Collimonas</taxon>
    </lineage>
</organism>
<comment type="similarity">
    <text evidence="1">Belongs to the bacterial solute-binding protein ModA family.</text>
</comment>
<dbReference type="OrthoDB" id="516817at2"/>
<dbReference type="PATRIC" id="fig|279113.9.peg.4449"/>
<keyword evidence="2" id="KW-0479">Metal-binding</keyword>
<dbReference type="GO" id="GO:0046872">
    <property type="term" value="F:metal ion binding"/>
    <property type="evidence" value="ECO:0007669"/>
    <property type="project" value="UniProtKB-KW"/>
</dbReference>
<dbReference type="AlphaFoldDB" id="A0A127Q9S0"/>
<evidence type="ECO:0000256" key="1">
    <source>
        <dbReference type="ARBA" id="ARBA00009175"/>
    </source>
</evidence>
<dbReference type="NCBIfam" id="TIGR01256">
    <property type="entry name" value="modA"/>
    <property type="match status" value="1"/>
</dbReference>
<dbReference type="GO" id="GO:0015689">
    <property type="term" value="P:molybdate ion transport"/>
    <property type="evidence" value="ECO:0007669"/>
    <property type="project" value="InterPro"/>
</dbReference>
<dbReference type="Pfam" id="PF13531">
    <property type="entry name" value="SBP_bac_11"/>
    <property type="match status" value="1"/>
</dbReference>